<accession>A0ABQ8KDN7</accession>
<reference evidence="6 7" key="1">
    <citation type="journal article" date="2021" name="Environ. Microbiol.">
        <title>Gene family expansions and transcriptome signatures uncover fungal adaptations to wood decay.</title>
        <authorList>
            <person name="Hage H."/>
            <person name="Miyauchi S."/>
            <person name="Viragh M."/>
            <person name="Drula E."/>
            <person name="Min B."/>
            <person name="Chaduli D."/>
            <person name="Navarro D."/>
            <person name="Favel A."/>
            <person name="Norest M."/>
            <person name="Lesage-Meessen L."/>
            <person name="Balint B."/>
            <person name="Merenyi Z."/>
            <person name="de Eugenio L."/>
            <person name="Morin E."/>
            <person name="Martinez A.T."/>
            <person name="Baldrian P."/>
            <person name="Stursova M."/>
            <person name="Martinez M.J."/>
            <person name="Novotny C."/>
            <person name="Magnuson J.K."/>
            <person name="Spatafora J.W."/>
            <person name="Maurice S."/>
            <person name="Pangilinan J."/>
            <person name="Andreopoulos W."/>
            <person name="LaButti K."/>
            <person name="Hundley H."/>
            <person name="Na H."/>
            <person name="Kuo A."/>
            <person name="Barry K."/>
            <person name="Lipzen A."/>
            <person name="Henrissat B."/>
            <person name="Riley R."/>
            <person name="Ahrendt S."/>
            <person name="Nagy L.G."/>
            <person name="Grigoriev I.V."/>
            <person name="Martin F."/>
            <person name="Rosso M.N."/>
        </authorList>
    </citation>
    <scope>NUCLEOTIDE SEQUENCE [LARGE SCALE GENOMIC DNA]</scope>
    <source>
        <strain evidence="6 7">CIRM-BRFM 1785</strain>
    </source>
</reference>
<evidence type="ECO:0000313" key="6">
    <source>
        <dbReference type="EMBL" id="KAH9835759.1"/>
    </source>
</evidence>
<name>A0ABQ8KDN7_9APHY</name>
<organism evidence="6 7">
    <name type="scientific">Rhodofomes roseus</name>
    <dbReference type="NCBI Taxonomy" id="34475"/>
    <lineage>
        <taxon>Eukaryota</taxon>
        <taxon>Fungi</taxon>
        <taxon>Dikarya</taxon>
        <taxon>Basidiomycota</taxon>
        <taxon>Agaricomycotina</taxon>
        <taxon>Agaricomycetes</taxon>
        <taxon>Polyporales</taxon>
        <taxon>Rhodofomes</taxon>
    </lineage>
</organism>
<keyword evidence="5" id="KW-0813">Transport</keyword>
<comment type="subcellular location">
    <subcellularLocation>
        <location evidence="1 5">Membrane</location>
        <topology evidence="1 5">Multi-pass membrane protein</topology>
    </subcellularLocation>
</comment>
<comment type="similarity">
    <text evidence="5">Belongs to the copper transporter (Ctr) (TC 1.A.56) family. SLC31A subfamily.</text>
</comment>
<evidence type="ECO:0000256" key="3">
    <source>
        <dbReference type="ARBA" id="ARBA00022989"/>
    </source>
</evidence>
<evidence type="ECO:0000313" key="7">
    <source>
        <dbReference type="Proteomes" id="UP000814176"/>
    </source>
</evidence>
<keyword evidence="4 5" id="KW-0472">Membrane</keyword>
<dbReference type="EMBL" id="JADCUA010000012">
    <property type="protein sequence ID" value="KAH9835759.1"/>
    <property type="molecule type" value="Genomic_DNA"/>
</dbReference>
<dbReference type="InterPro" id="IPR007274">
    <property type="entry name" value="Cop_transporter"/>
</dbReference>
<dbReference type="PANTHER" id="PTHR12483:SF27">
    <property type="entry name" value="COPPER TRANSPORT PROTEIN CTR1"/>
    <property type="match status" value="1"/>
</dbReference>
<keyword evidence="5" id="KW-0187">Copper transport</keyword>
<keyword evidence="3 5" id="KW-1133">Transmembrane helix</keyword>
<keyword evidence="5" id="KW-0406">Ion transport</keyword>
<dbReference type="GeneID" id="72004721"/>
<evidence type="ECO:0000256" key="2">
    <source>
        <dbReference type="ARBA" id="ARBA00022692"/>
    </source>
</evidence>
<sequence length="202" mass="21884">MDMSMSMSMSSTASASMASSTSSSMDMNDMMMMVPYLHFTGGDNLFFKTLTPSSHGAIAGACIVLVALCICERWFASVRSRLTAHWRQRALAIATNKDNNCETSGVSTPTCDVEEVNINNLSVKYAGPVFVNRCASRTIEPFILSHDLPRGVLYAFQAFLAYTLMLAVMTFQAAYIIAIIVGLGLGEVSFGRLGNGDSHLLH</sequence>
<dbReference type="Proteomes" id="UP000814176">
    <property type="component" value="Unassembled WGS sequence"/>
</dbReference>
<dbReference type="RefSeq" id="XP_047778136.1">
    <property type="nucleotide sequence ID" value="XM_047923989.1"/>
</dbReference>
<evidence type="ECO:0000256" key="1">
    <source>
        <dbReference type="ARBA" id="ARBA00004141"/>
    </source>
</evidence>
<evidence type="ECO:0000256" key="5">
    <source>
        <dbReference type="RuleBase" id="RU367022"/>
    </source>
</evidence>
<feature type="transmembrane region" description="Helical" evidence="5">
    <location>
        <begin position="159"/>
        <end position="185"/>
    </location>
</feature>
<comment type="caution">
    <text evidence="6">The sequence shown here is derived from an EMBL/GenBank/DDBJ whole genome shotgun (WGS) entry which is preliminary data.</text>
</comment>
<dbReference type="Pfam" id="PF04145">
    <property type="entry name" value="Ctr"/>
    <property type="match status" value="1"/>
</dbReference>
<protein>
    <recommendedName>
        <fullName evidence="5">Copper transport protein</fullName>
    </recommendedName>
</protein>
<feature type="transmembrane region" description="Helical" evidence="5">
    <location>
        <begin position="56"/>
        <end position="75"/>
    </location>
</feature>
<dbReference type="PANTHER" id="PTHR12483">
    <property type="entry name" value="SOLUTE CARRIER FAMILY 31 COPPER TRANSPORTERS"/>
    <property type="match status" value="1"/>
</dbReference>
<proteinExistence type="inferred from homology"/>
<evidence type="ECO:0000256" key="4">
    <source>
        <dbReference type="ARBA" id="ARBA00023136"/>
    </source>
</evidence>
<keyword evidence="2 5" id="KW-0812">Transmembrane</keyword>
<gene>
    <name evidence="6" type="ORF">C8Q71DRAFT_763334</name>
</gene>
<keyword evidence="7" id="KW-1185">Reference proteome</keyword>
<keyword evidence="5" id="KW-0186">Copper</keyword>